<dbReference type="PANTHER" id="PTHR12843">
    <property type="entry name" value="PROTEIN-LYSINE N-METHYLTRANSFERASE METTL10"/>
    <property type="match status" value="1"/>
</dbReference>
<dbReference type="InterPro" id="IPR029063">
    <property type="entry name" value="SAM-dependent_MTases_sf"/>
</dbReference>
<dbReference type="GO" id="GO:0005737">
    <property type="term" value="C:cytoplasm"/>
    <property type="evidence" value="ECO:0007669"/>
    <property type="project" value="TreeGrafter"/>
</dbReference>
<dbReference type="PANTHER" id="PTHR12843:SF5">
    <property type="entry name" value="EEF1A LYSINE METHYLTRANSFERASE 2"/>
    <property type="match status" value="1"/>
</dbReference>
<reference evidence="2" key="1">
    <citation type="submission" date="2022-11" db="UniProtKB">
        <authorList>
            <consortium name="WormBaseParasite"/>
        </authorList>
    </citation>
    <scope>IDENTIFICATION</scope>
</reference>
<name>A0A914QDS8_9BILA</name>
<protein>
    <submittedName>
        <fullName evidence="2">Uncharacterized protein</fullName>
    </submittedName>
</protein>
<organism evidence="1 2">
    <name type="scientific">Panagrolaimus davidi</name>
    <dbReference type="NCBI Taxonomy" id="227884"/>
    <lineage>
        <taxon>Eukaryota</taxon>
        <taxon>Metazoa</taxon>
        <taxon>Ecdysozoa</taxon>
        <taxon>Nematoda</taxon>
        <taxon>Chromadorea</taxon>
        <taxon>Rhabditida</taxon>
        <taxon>Tylenchina</taxon>
        <taxon>Panagrolaimomorpha</taxon>
        <taxon>Panagrolaimoidea</taxon>
        <taxon>Panagrolaimidae</taxon>
        <taxon>Panagrolaimus</taxon>
    </lineage>
</organism>
<keyword evidence="1" id="KW-1185">Reference proteome</keyword>
<evidence type="ECO:0000313" key="1">
    <source>
        <dbReference type="Proteomes" id="UP000887578"/>
    </source>
</evidence>
<sequence length="110" mass="12697">MEMLDIDNREEERHDSRLGTKEYWESHYSNELSNFDENGDEGEVWSAENRMIRFISDKVSKNAKILDLGTGNGSVRACLNTYFESLINHLSLFLGITKTLSKGLLQSYWS</sequence>
<dbReference type="Gene3D" id="3.40.50.150">
    <property type="entry name" value="Vaccinia Virus protein VP39"/>
    <property type="match status" value="1"/>
</dbReference>
<dbReference type="Proteomes" id="UP000887578">
    <property type="component" value="Unplaced"/>
</dbReference>
<evidence type="ECO:0000313" key="2">
    <source>
        <dbReference type="WBParaSite" id="PDA_v2.g25340.t1"/>
    </source>
</evidence>
<dbReference type="AlphaFoldDB" id="A0A914QDS8"/>
<accession>A0A914QDS8</accession>
<proteinExistence type="predicted"/>
<dbReference type="WBParaSite" id="PDA_v2.g25340.t1">
    <property type="protein sequence ID" value="PDA_v2.g25340.t1"/>
    <property type="gene ID" value="PDA_v2.g25340"/>
</dbReference>
<dbReference type="GO" id="GO:0016279">
    <property type="term" value="F:protein-lysine N-methyltransferase activity"/>
    <property type="evidence" value="ECO:0007669"/>
    <property type="project" value="TreeGrafter"/>
</dbReference>
<dbReference type="SUPFAM" id="SSF53335">
    <property type="entry name" value="S-adenosyl-L-methionine-dependent methyltransferases"/>
    <property type="match status" value="1"/>
</dbReference>